<protein>
    <submittedName>
        <fullName evidence="2">Putative secreted protein</fullName>
    </submittedName>
</protein>
<proteinExistence type="predicted"/>
<name>A0A6B0VBF1_IXORI</name>
<organism evidence="2">
    <name type="scientific">Ixodes ricinus</name>
    <name type="common">Common tick</name>
    <name type="synonym">Acarus ricinus</name>
    <dbReference type="NCBI Taxonomy" id="34613"/>
    <lineage>
        <taxon>Eukaryota</taxon>
        <taxon>Metazoa</taxon>
        <taxon>Ecdysozoa</taxon>
        <taxon>Arthropoda</taxon>
        <taxon>Chelicerata</taxon>
        <taxon>Arachnida</taxon>
        <taxon>Acari</taxon>
        <taxon>Parasitiformes</taxon>
        <taxon>Ixodida</taxon>
        <taxon>Ixodoidea</taxon>
        <taxon>Ixodidae</taxon>
        <taxon>Ixodinae</taxon>
        <taxon>Ixodes</taxon>
    </lineage>
</organism>
<evidence type="ECO:0000256" key="1">
    <source>
        <dbReference type="SAM" id="SignalP"/>
    </source>
</evidence>
<dbReference type="AlphaFoldDB" id="A0A6B0VBF1"/>
<feature type="signal peptide" evidence="1">
    <location>
        <begin position="1"/>
        <end position="18"/>
    </location>
</feature>
<feature type="chain" id="PRO_5025511482" evidence="1">
    <location>
        <begin position="19"/>
        <end position="495"/>
    </location>
</feature>
<reference evidence="2" key="1">
    <citation type="submission" date="2019-12" db="EMBL/GenBank/DDBJ databases">
        <title>An insight into the sialome of adult female Ixodes ricinus ticks feeding for 6 days.</title>
        <authorList>
            <person name="Perner J."/>
            <person name="Ribeiro J.M.C."/>
        </authorList>
    </citation>
    <scope>NUCLEOTIDE SEQUENCE</scope>
    <source>
        <strain evidence="2">Semi-engorged</strain>
        <tissue evidence="2">Salivary glands</tissue>
    </source>
</reference>
<dbReference type="EMBL" id="GIFC01017667">
    <property type="protein sequence ID" value="MXU99750.1"/>
    <property type="molecule type" value="Transcribed_RNA"/>
</dbReference>
<accession>A0A6B0VBF1</accession>
<evidence type="ECO:0000313" key="2">
    <source>
        <dbReference type="EMBL" id="MXU99750.1"/>
    </source>
</evidence>
<sequence>MRATTLLLCMVGALLVSSQSGDATSSKMFPAMRIGLDLGSSFLRRLAEMKEKIREDIDRQAPTWTRLMNQQQPFGHVPWPMLGPQGSFSHGFQNFAVPVQQAPPVPSFAVLRPCGPNVFMPCLSVRPYGGVFPQGVGFQAGNPSDLPAAGPSLPGFAFHQGTALPAVTLLADLDDKPDSTAMATDEGTVGTTLKTASTTVTVANIASTATASVSGVNLGEVTDVVTHAMVTDETTVGTTKKTAFTTVTAENTASTATTTLSSTDLGEVTDVVTRAMVTDKATVGTTVKTAGTTVTAENSASAATTTLPSIDLGEVTDVVTRAMVTDKATVGTTAKTAGNPVTAENSASTARTTVSSIDLGKVTDFVTRAMVTDEGTVGTTAETDPIVTVANTTSMATASNTDLGNITDAGAHAAFTTKSSSKTEDDLSKHDSQAMLATAELTNSLPMVVATEVSQPLTLPAETTSWGTSPIYFINKNYLSDPPKFAKMWENDLGH</sequence>
<keyword evidence="1" id="KW-0732">Signal</keyword>